<dbReference type="InterPro" id="IPR024775">
    <property type="entry name" value="DinB-like"/>
</dbReference>
<keyword evidence="3" id="KW-1185">Reference proteome</keyword>
<dbReference type="EMBL" id="CP134050">
    <property type="protein sequence ID" value="WNC12733.1"/>
    <property type="molecule type" value="Genomic_DNA"/>
</dbReference>
<accession>A0ABY9T2V6</accession>
<sequence>MKRPTNEEHIAYYGKYVNLVPEGDLLLQLSRQMEETVQMLSGLTEEQENYRYAPGKWSVKEVLGHLIDTERIMSYRLLRIARGDQTPLAGYDDEAYVAEGEFSSRRMSELLDEYKAVRQSTIAMFKGVPARAWERTGVANNSHCSARALAYIIAGHELHHGILLKDRYQIG</sequence>
<proteinExistence type="predicted"/>
<dbReference type="Proteomes" id="UP001256827">
    <property type="component" value="Chromosome"/>
</dbReference>
<dbReference type="InterPro" id="IPR034660">
    <property type="entry name" value="DinB/YfiT-like"/>
</dbReference>
<protein>
    <submittedName>
        <fullName evidence="2">DinB family protein</fullName>
    </submittedName>
</protein>
<feature type="domain" description="DinB-like" evidence="1">
    <location>
        <begin position="28"/>
        <end position="161"/>
    </location>
</feature>
<evidence type="ECO:0000313" key="2">
    <source>
        <dbReference type="EMBL" id="WNC12733.1"/>
    </source>
</evidence>
<reference evidence="2 3" key="1">
    <citation type="submission" date="2023-09" db="EMBL/GenBank/DDBJ databases">
        <title>Complete Genome and Methylome dissection of Bacillus brevis NEB573 original source of BbsI restriction endonuclease.</title>
        <authorList>
            <person name="Fomenkov A."/>
            <person name="Roberts R.D."/>
        </authorList>
    </citation>
    <scope>NUCLEOTIDE SEQUENCE [LARGE SCALE GENOMIC DNA]</scope>
    <source>
        <strain evidence="2 3">NEB573</strain>
    </source>
</reference>
<dbReference type="Gene3D" id="1.20.120.450">
    <property type="entry name" value="dinb family like domain"/>
    <property type="match status" value="1"/>
</dbReference>
<evidence type="ECO:0000313" key="3">
    <source>
        <dbReference type="Proteomes" id="UP001256827"/>
    </source>
</evidence>
<evidence type="ECO:0000259" key="1">
    <source>
        <dbReference type="Pfam" id="PF12867"/>
    </source>
</evidence>
<name>A0ABY9T2V6_BREBE</name>
<gene>
    <name evidence="2" type="ORF">RGB73_18600</name>
</gene>
<dbReference type="Pfam" id="PF12867">
    <property type="entry name" value="DinB_2"/>
    <property type="match status" value="1"/>
</dbReference>
<organism evidence="2 3">
    <name type="scientific">Brevibacillus brevis</name>
    <name type="common">Bacillus brevis</name>
    <dbReference type="NCBI Taxonomy" id="1393"/>
    <lineage>
        <taxon>Bacteria</taxon>
        <taxon>Bacillati</taxon>
        <taxon>Bacillota</taxon>
        <taxon>Bacilli</taxon>
        <taxon>Bacillales</taxon>
        <taxon>Paenibacillaceae</taxon>
        <taxon>Brevibacillus</taxon>
    </lineage>
</organism>
<dbReference type="RefSeq" id="WP_310764253.1">
    <property type="nucleotide sequence ID" value="NZ_CP134050.1"/>
</dbReference>
<dbReference type="SUPFAM" id="SSF109854">
    <property type="entry name" value="DinB/YfiT-like putative metalloenzymes"/>
    <property type="match status" value="1"/>
</dbReference>